<evidence type="ECO:0000313" key="1">
    <source>
        <dbReference type="EMBL" id="MBW0464115.1"/>
    </source>
</evidence>
<comment type="caution">
    <text evidence="1">The sequence shown here is derived from an EMBL/GenBank/DDBJ whole genome shotgun (WGS) entry which is preliminary data.</text>
</comment>
<dbReference type="PANTHER" id="PTHR11439:SF440">
    <property type="entry name" value="INTEGRASE CATALYTIC DOMAIN-CONTAINING PROTEIN"/>
    <property type="match status" value="1"/>
</dbReference>
<dbReference type="Proteomes" id="UP000765509">
    <property type="component" value="Unassembled WGS sequence"/>
</dbReference>
<keyword evidence="2" id="KW-1185">Reference proteome</keyword>
<dbReference type="CDD" id="cd09272">
    <property type="entry name" value="RNase_HI_RT_Ty1"/>
    <property type="match status" value="1"/>
</dbReference>
<dbReference type="EMBL" id="AVOT02000702">
    <property type="protein sequence ID" value="MBW0464115.1"/>
    <property type="molecule type" value="Genomic_DNA"/>
</dbReference>
<accession>A0A9Q3BFS4</accession>
<gene>
    <name evidence="1" type="ORF">O181_003830</name>
</gene>
<sequence>MNYWRALGLLNYIISTIRPDIPLSITVLSQFMDSPSILNWKACLKVSRYLNHTRHLSLQYQHQDSDQIIRYSNSDWRNHQIDQGSVSGYTVSISHHLFSCNSKKQKTVFHSTMEAEYKALSDSAKETIWLINPCKEINLPLQGQPIILNEDKGTIDLALIQANHRSLKTKHMDINLHSIGENLNNKTINLHHVSSQKIDSQFSHKGSR</sequence>
<proteinExistence type="predicted"/>
<reference evidence="1" key="1">
    <citation type="submission" date="2021-03" db="EMBL/GenBank/DDBJ databases">
        <title>Draft genome sequence of rust myrtle Austropuccinia psidii MF-1, a brazilian biotype.</title>
        <authorList>
            <person name="Quecine M.C."/>
            <person name="Pachon D.M.R."/>
            <person name="Bonatelli M.L."/>
            <person name="Correr F.H."/>
            <person name="Franceschini L.M."/>
            <person name="Leite T.F."/>
            <person name="Margarido G.R.A."/>
            <person name="Almeida C.A."/>
            <person name="Ferrarezi J.A."/>
            <person name="Labate C.A."/>
        </authorList>
    </citation>
    <scope>NUCLEOTIDE SEQUENCE</scope>
    <source>
        <strain evidence="1">MF-1</strain>
    </source>
</reference>
<name>A0A9Q3BFS4_9BASI</name>
<dbReference type="PANTHER" id="PTHR11439">
    <property type="entry name" value="GAG-POL-RELATED RETROTRANSPOSON"/>
    <property type="match status" value="1"/>
</dbReference>
<evidence type="ECO:0008006" key="3">
    <source>
        <dbReference type="Google" id="ProtNLM"/>
    </source>
</evidence>
<dbReference type="AlphaFoldDB" id="A0A9Q3BFS4"/>
<organism evidence="1 2">
    <name type="scientific">Austropuccinia psidii MF-1</name>
    <dbReference type="NCBI Taxonomy" id="1389203"/>
    <lineage>
        <taxon>Eukaryota</taxon>
        <taxon>Fungi</taxon>
        <taxon>Dikarya</taxon>
        <taxon>Basidiomycota</taxon>
        <taxon>Pucciniomycotina</taxon>
        <taxon>Pucciniomycetes</taxon>
        <taxon>Pucciniales</taxon>
        <taxon>Sphaerophragmiaceae</taxon>
        <taxon>Austropuccinia</taxon>
    </lineage>
</organism>
<dbReference type="OrthoDB" id="3344688at2759"/>
<evidence type="ECO:0000313" key="2">
    <source>
        <dbReference type="Proteomes" id="UP000765509"/>
    </source>
</evidence>
<protein>
    <recommendedName>
        <fullName evidence="3">Reverse transcriptase Ty1/copia-type domain-containing protein</fullName>
    </recommendedName>
</protein>